<evidence type="ECO:0000313" key="3">
    <source>
        <dbReference type="EMBL" id="GAA1760156.1"/>
    </source>
</evidence>
<dbReference type="InterPro" id="IPR001119">
    <property type="entry name" value="SLH_dom"/>
</dbReference>
<accession>A0ABN2KMI1</accession>
<sequence length="535" mass="55041">MGLSLAVTSFGVAGAATEVTLKNPGQLTAVGPINTDHGFPSWYQDSTGTRTELCLDSANRLCGLLPEDVPDLSQPISFPDNFPGEAFYQLAGAELELPGGGRAVLVLALEAAFANEVAQPGDQVVFGRQRVTVRDAPPNTTLTFTHPYGQMTVDTDADGRGKLVEDISPAIGNFQTPLGSNIGPFLKWDPAVAPAAPAGYLGDPDVEHAVVGSPFGTNFFAVSGGGLNLSTDQFSVMGKISTNHGVNADKAVLNGEHLDVFATSEGTQIQVDGQAGTFETTPMVTDRGSNRFYARIPYTGAAPTSVRVTNVGDDPTTSSTVQVTKPVGITVLEANYDGADLYVAARSATGQPLTLAGYGALTAKEGAVNIFEGTFPSAAPPASVTVTTADGEISVPVIVTGGPATPKELPPADPAPADPAPVDPAPVDPAPVGPAPVDPAPVDPAPVDPAPAAAFVDVPAGHVFQTEIAWMAQNGISYGWGTGTGQKEYRPGAATTREAMAAFLYRMAGSPAFTPPTVSPFVDVPTTHGFYKEIA</sequence>
<evidence type="ECO:0000259" key="2">
    <source>
        <dbReference type="PROSITE" id="PS51272"/>
    </source>
</evidence>
<evidence type="ECO:0000256" key="1">
    <source>
        <dbReference type="SAM" id="MobiDB-lite"/>
    </source>
</evidence>
<dbReference type="Proteomes" id="UP001501204">
    <property type="component" value="Unassembled WGS sequence"/>
</dbReference>
<proteinExistence type="predicted"/>
<feature type="region of interest" description="Disordered" evidence="1">
    <location>
        <begin position="401"/>
        <end position="436"/>
    </location>
</feature>
<protein>
    <recommendedName>
        <fullName evidence="2">SLH domain-containing protein</fullName>
    </recommendedName>
</protein>
<feature type="compositionally biased region" description="Pro residues" evidence="1">
    <location>
        <begin position="408"/>
        <end position="436"/>
    </location>
</feature>
<keyword evidence="4" id="KW-1185">Reference proteome</keyword>
<organism evidence="3 4">
    <name type="scientific">Kocuria aegyptia</name>
    <dbReference type="NCBI Taxonomy" id="330943"/>
    <lineage>
        <taxon>Bacteria</taxon>
        <taxon>Bacillati</taxon>
        <taxon>Actinomycetota</taxon>
        <taxon>Actinomycetes</taxon>
        <taxon>Micrococcales</taxon>
        <taxon>Micrococcaceae</taxon>
        <taxon>Kocuria</taxon>
    </lineage>
</organism>
<name>A0ABN2KMI1_9MICC</name>
<reference evidence="3 4" key="1">
    <citation type="journal article" date="2019" name="Int. J. Syst. Evol. Microbiol.">
        <title>The Global Catalogue of Microorganisms (GCM) 10K type strain sequencing project: providing services to taxonomists for standard genome sequencing and annotation.</title>
        <authorList>
            <consortium name="The Broad Institute Genomics Platform"/>
            <consortium name="The Broad Institute Genome Sequencing Center for Infectious Disease"/>
            <person name="Wu L."/>
            <person name="Ma J."/>
        </authorList>
    </citation>
    <scope>NUCLEOTIDE SEQUENCE [LARGE SCALE GENOMIC DNA]</scope>
    <source>
        <strain evidence="3 4">JCM 14735</strain>
    </source>
</reference>
<evidence type="ECO:0000313" key="4">
    <source>
        <dbReference type="Proteomes" id="UP001501204"/>
    </source>
</evidence>
<dbReference type="RefSeq" id="WP_344121934.1">
    <property type="nucleotide sequence ID" value="NZ_BAAAOA010000019.1"/>
</dbReference>
<dbReference type="EMBL" id="BAAAOA010000019">
    <property type="protein sequence ID" value="GAA1760156.1"/>
    <property type="molecule type" value="Genomic_DNA"/>
</dbReference>
<feature type="domain" description="SLH" evidence="2">
    <location>
        <begin position="451"/>
        <end position="518"/>
    </location>
</feature>
<dbReference type="PROSITE" id="PS51272">
    <property type="entry name" value="SLH"/>
    <property type="match status" value="1"/>
</dbReference>
<comment type="caution">
    <text evidence="3">The sequence shown here is derived from an EMBL/GenBank/DDBJ whole genome shotgun (WGS) entry which is preliminary data.</text>
</comment>
<gene>
    <name evidence="3" type="ORF">GCM10009767_19120</name>
</gene>